<dbReference type="PANTHER" id="PTHR31212">
    <property type="entry name" value="ALPHA-KETOGLUTARATE-DEPENDENT DIOXYGENASE ALKB HOMOLOG 3"/>
    <property type="match status" value="1"/>
</dbReference>
<dbReference type="EMBL" id="CAJOBA010002938">
    <property type="protein sequence ID" value="CAF3664722.1"/>
    <property type="molecule type" value="Genomic_DNA"/>
</dbReference>
<name>A0A8S2DF67_9BILA</name>
<dbReference type="Pfam" id="PF13532">
    <property type="entry name" value="2OG-FeII_Oxy_2"/>
    <property type="match status" value="1"/>
</dbReference>
<dbReference type="AlphaFoldDB" id="A0A8S2DF67"/>
<dbReference type="InterPro" id="IPR005123">
    <property type="entry name" value="Oxoglu/Fe-dep_dioxygenase_dom"/>
</dbReference>
<accession>A0A8S2DF67</accession>
<reference evidence="3" key="1">
    <citation type="submission" date="2021-02" db="EMBL/GenBank/DDBJ databases">
        <authorList>
            <person name="Nowell W R."/>
        </authorList>
    </citation>
    <scope>NUCLEOTIDE SEQUENCE</scope>
</reference>
<organism evidence="3 5">
    <name type="scientific">Didymodactylos carnosus</name>
    <dbReference type="NCBI Taxonomy" id="1234261"/>
    <lineage>
        <taxon>Eukaryota</taxon>
        <taxon>Metazoa</taxon>
        <taxon>Spiralia</taxon>
        <taxon>Gnathifera</taxon>
        <taxon>Rotifera</taxon>
        <taxon>Eurotatoria</taxon>
        <taxon>Bdelloidea</taxon>
        <taxon>Philodinida</taxon>
        <taxon>Philodinidae</taxon>
        <taxon>Didymodactylos</taxon>
    </lineage>
</organism>
<dbReference type="GO" id="GO:0006307">
    <property type="term" value="P:DNA alkylation repair"/>
    <property type="evidence" value="ECO:0007669"/>
    <property type="project" value="InterPro"/>
</dbReference>
<dbReference type="Gene3D" id="2.60.120.590">
    <property type="entry name" value="Alpha-ketoglutarate-dependent dioxygenase AlkB-like"/>
    <property type="match status" value="1"/>
</dbReference>
<evidence type="ECO:0000259" key="2">
    <source>
        <dbReference type="PROSITE" id="PS51471"/>
    </source>
</evidence>
<dbReference type="GO" id="GO:0051213">
    <property type="term" value="F:dioxygenase activity"/>
    <property type="evidence" value="ECO:0007669"/>
    <property type="project" value="InterPro"/>
</dbReference>
<dbReference type="InterPro" id="IPR037151">
    <property type="entry name" value="AlkB-like_sf"/>
</dbReference>
<dbReference type="Proteomes" id="UP000677228">
    <property type="component" value="Unassembled WGS sequence"/>
</dbReference>
<evidence type="ECO:0000313" key="5">
    <source>
        <dbReference type="Proteomes" id="UP000677228"/>
    </source>
</evidence>
<sequence length="291" mass="33829">MASFSEDSHNPFSSCQTTYGSGDSYLILDILPKDVADDHFYNLKHEIQWNEMYQKGGKVPREISIQGTIDNNYEPLYRHPADEQPSMVEWTPISKLIKDEIEKRIKQPLNHALIQYYKDGFDFIGEHSDKTLDVLRFSNIVNYSLGSARTMILKSKTHDGRKEKFKLPHNSLFVLGWKTNREWFHSIRQDKRANNIKDDDERAFDGQRISLTLRTVATFRHNVTGKLYGQGAKCKTLAELEQQETVVENDDEKLLYAFSAENKDPNFDWDKWYGNGFDTINFKVLNSISKT</sequence>
<dbReference type="Proteomes" id="UP000682733">
    <property type="component" value="Unassembled WGS sequence"/>
</dbReference>
<evidence type="ECO:0000256" key="1">
    <source>
        <dbReference type="ARBA" id="ARBA00001954"/>
    </source>
</evidence>
<dbReference type="InterPro" id="IPR027450">
    <property type="entry name" value="AlkB-like"/>
</dbReference>
<dbReference type="PANTHER" id="PTHR31212:SF5">
    <property type="entry name" value="ISOCHORISMATASE FAMILY PROTEIN FAMILY (AFU_ORTHOLOGUE AFUA_3G14500)"/>
    <property type="match status" value="1"/>
</dbReference>
<feature type="domain" description="Fe2OG dioxygenase" evidence="2">
    <location>
        <begin position="108"/>
        <end position="223"/>
    </location>
</feature>
<comment type="caution">
    <text evidence="3">The sequence shown here is derived from an EMBL/GenBank/DDBJ whole genome shotgun (WGS) entry which is preliminary data.</text>
</comment>
<evidence type="ECO:0000313" key="3">
    <source>
        <dbReference type="EMBL" id="CAF0881055.1"/>
    </source>
</evidence>
<dbReference type="SUPFAM" id="SSF51197">
    <property type="entry name" value="Clavaminate synthase-like"/>
    <property type="match status" value="1"/>
</dbReference>
<dbReference type="InterPro" id="IPR032854">
    <property type="entry name" value="ALKBH3"/>
</dbReference>
<gene>
    <name evidence="3" type="ORF">OVA965_LOCUS8622</name>
    <name evidence="4" type="ORF">TMI583_LOCUS8618</name>
</gene>
<proteinExistence type="predicted"/>
<evidence type="ECO:0000313" key="4">
    <source>
        <dbReference type="EMBL" id="CAF3664722.1"/>
    </source>
</evidence>
<protein>
    <recommendedName>
        <fullName evidence="2">Fe2OG dioxygenase domain-containing protein</fullName>
    </recommendedName>
</protein>
<comment type="cofactor">
    <cofactor evidence="1">
        <name>Fe(2+)</name>
        <dbReference type="ChEBI" id="CHEBI:29033"/>
    </cofactor>
</comment>
<dbReference type="PROSITE" id="PS51471">
    <property type="entry name" value="FE2OG_OXY"/>
    <property type="match status" value="1"/>
</dbReference>
<dbReference type="EMBL" id="CAJNOK010002937">
    <property type="protein sequence ID" value="CAF0881055.1"/>
    <property type="molecule type" value="Genomic_DNA"/>
</dbReference>